<evidence type="ECO:0000256" key="1">
    <source>
        <dbReference type="ARBA" id="ARBA00022603"/>
    </source>
</evidence>
<organism evidence="5 6">
    <name type="scientific">Piloderma croceum (strain F 1598)</name>
    <dbReference type="NCBI Taxonomy" id="765440"/>
    <lineage>
        <taxon>Eukaryota</taxon>
        <taxon>Fungi</taxon>
        <taxon>Dikarya</taxon>
        <taxon>Basidiomycota</taxon>
        <taxon>Agaricomycotina</taxon>
        <taxon>Agaricomycetes</taxon>
        <taxon>Agaricomycetidae</taxon>
        <taxon>Atheliales</taxon>
        <taxon>Atheliaceae</taxon>
        <taxon>Piloderma</taxon>
    </lineage>
</organism>
<dbReference type="OrthoDB" id="341421at2759"/>
<reference evidence="5 6" key="1">
    <citation type="submission" date="2014-04" db="EMBL/GenBank/DDBJ databases">
        <authorList>
            <consortium name="DOE Joint Genome Institute"/>
            <person name="Kuo A."/>
            <person name="Tarkka M."/>
            <person name="Buscot F."/>
            <person name="Kohler A."/>
            <person name="Nagy L.G."/>
            <person name="Floudas D."/>
            <person name="Copeland A."/>
            <person name="Barry K.W."/>
            <person name="Cichocki N."/>
            <person name="Veneault-Fourrey C."/>
            <person name="LaButti K."/>
            <person name="Lindquist E.A."/>
            <person name="Lipzen A."/>
            <person name="Lundell T."/>
            <person name="Morin E."/>
            <person name="Murat C."/>
            <person name="Sun H."/>
            <person name="Tunlid A."/>
            <person name="Henrissat B."/>
            <person name="Grigoriev I.V."/>
            <person name="Hibbett D.S."/>
            <person name="Martin F."/>
            <person name="Nordberg H.P."/>
            <person name="Cantor M.N."/>
            <person name="Hua S.X."/>
        </authorList>
    </citation>
    <scope>NUCLEOTIDE SEQUENCE [LARGE SCALE GENOMIC DNA]</scope>
    <source>
        <strain evidence="5 6">F 1598</strain>
    </source>
</reference>
<dbReference type="InterPro" id="IPR046341">
    <property type="entry name" value="SET_dom_sf"/>
</dbReference>
<sequence>MRALQEVSQKFWDDWKAVRQYMQKHPHIIQRSRGSELKSIDQTSMDSFLCDDFLWGWLNVNTRCIYYQLNISPTNPDNLTMCPILDFANHTSTSKHMSPVTPNPRSWPMPSMKKAGDLTFLAPRDVLQEGEEIYLCYGAHANRTLFVEYGFINELLEPTAVLDEFNGEVDVQDIIERLFEDRGTLGTWMKSVLEDNGYWGDWTLHSSPSPAHPSYRLITALRLYHTTFEAASGTNIREEALKPWQDTLLGIRTMVSEENETAWRKSLIQICETLTTRAKVGLSKLVTRPTSFDDASWLAWMQDNIKSLWREEALVAAAVSDSVRKGTQF</sequence>
<dbReference type="PANTHER" id="PTHR13271">
    <property type="entry name" value="UNCHARACTERIZED PUTATIVE METHYLTRANSFERASE"/>
    <property type="match status" value="1"/>
</dbReference>
<dbReference type="SUPFAM" id="SSF82199">
    <property type="entry name" value="SET domain"/>
    <property type="match status" value="1"/>
</dbReference>
<dbReference type="EMBL" id="KN832980">
    <property type="protein sequence ID" value="KIM87054.1"/>
    <property type="molecule type" value="Genomic_DNA"/>
</dbReference>
<dbReference type="PANTHER" id="PTHR13271:SF47">
    <property type="entry name" value="ACTIN-HISTIDINE N-METHYLTRANSFERASE"/>
    <property type="match status" value="1"/>
</dbReference>
<evidence type="ECO:0000313" key="5">
    <source>
        <dbReference type="EMBL" id="KIM87054.1"/>
    </source>
</evidence>
<dbReference type="InterPro" id="IPR050600">
    <property type="entry name" value="SETD3_SETD6_MTase"/>
</dbReference>
<keyword evidence="3" id="KW-0949">S-adenosyl-L-methionine</keyword>
<dbReference type="GO" id="GO:0032259">
    <property type="term" value="P:methylation"/>
    <property type="evidence" value="ECO:0007669"/>
    <property type="project" value="UniProtKB-KW"/>
</dbReference>
<keyword evidence="2" id="KW-0808">Transferase</keyword>
<protein>
    <recommendedName>
        <fullName evidence="4">SET domain-containing protein</fullName>
    </recommendedName>
</protein>
<dbReference type="InParanoid" id="A0A0C3G5F9"/>
<proteinExistence type="predicted"/>
<keyword evidence="6" id="KW-1185">Reference proteome</keyword>
<evidence type="ECO:0000259" key="4">
    <source>
        <dbReference type="PROSITE" id="PS50280"/>
    </source>
</evidence>
<reference evidence="6" key="2">
    <citation type="submission" date="2015-01" db="EMBL/GenBank/DDBJ databases">
        <title>Evolutionary Origins and Diversification of the Mycorrhizal Mutualists.</title>
        <authorList>
            <consortium name="DOE Joint Genome Institute"/>
            <consortium name="Mycorrhizal Genomics Consortium"/>
            <person name="Kohler A."/>
            <person name="Kuo A."/>
            <person name="Nagy L.G."/>
            <person name="Floudas D."/>
            <person name="Copeland A."/>
            <person name="Barry K.W."/>
            <person name="Cichocki N."/>
            <person name="Veneault-Fourrey C."/>
            <person name="LaButti K."/>
            <person name="Lindquist E.A."/>
            <person name="Lipzen A."/>
            <person name="Lundell T."/>
            <person name="Morin E."/>
            <person name="Murat C."/>
            <person name="Riley R."/>
            <person name="Ohm R."/>
            <person name="Sun H."/>
            <person name="Tunlid A."/>
            <person name="Henrissat B."/>
            <person name="Grigoriev I.V."/>
            <person name="Hibbett D.S."/>
            <person name="Martin F."/>
        </authorList>
    </citation>
    <scope>NUCLEOTIDE SEQUENCE [LARGE SCALE GENOMIC DNA]</scope>
    <source>
        <strain evidence="6">F 1598</strain>
    </source>
</reference>
<accession>A0A0C3G5F9</accession>
<evidence type="ECO:0000313" key="6">
    <source>
        <dbReference type="Proteomes" id="UP000054166"/>
    </source>
</evidence>
<evidence type="ECO:0000256" key="3">
    <source>
        <dbReference type="ARBA" id="ARBA00022691"/>
    </source>
</evidence>
<evidence type="ECO:0000256" key="2">
    <source>
        <dbReference type="ARBA" id="ARBA00022679"/>
    </source>
</evidence>
<name>A0A0C3G5F9_PILCF</name>
<dbReference type="Gene3D" id="3.90.1410.10">
    <property type="entry name" value="set domain protein methyltransferase, domain 1"/>
    <property type="match status" value="1"/>
</dbReference>
<dbReference type="GO" id="GO:0016279">
    <property type="term" value="F:protein-lysine N-methyltransferase activity"/>
    <property type="evidence" value="ECO:0007669"/>
    <property type="project" value="TreeGrafter"/>
</dbReference>
<dbReference type="Proteomes" id="UP000054166">
    <property type="component" value="Unassembled WGS sequence"/>
</dbReference>
<gene>
    <name evidence="5" type="ORF">PILCRDRAFT_815509</name>
</gene>
<dbReference type="AlphaFoldDB" id="A0A0C3G5F9"/>
<dbReference type="HOGENOM" id="CLU_041939_2_0_1"/>
<dbReference type="STRING" id="765440.A0A0C3G5F9"/>
<dbReference type="PROSITE" id="PS50280">
    <property type="entry name" value="SET"/>
    <property type="match status" value="1"/>
</dbReference>
<feature type="domain" description="SET" evidence="4">
    <location>
        <begin position="1"/>
        <end position="138"/>
    </location>
</feature>
<keyword evidence="1" id="KW-0489">Methyltransferase</keyword>
<dbReference type="InterPro" id="IPR001214">
    <property type="entry name" value="SET_dom"/>
</dbReference>